<proteinExistence type="predicted"/>
<dbReference type="EMBL" id="CP035495">
    <property type="protein sequence ID" value="QAY62182.1"/>
    <property type="molecule type" value="Genomic_DNA"/>
</dbReference>
<gene>
    <name evidence="3" type="ORF">ET495_01590</name>
</gene>
<feature type="transmembrane region" description="Helical" evidence="2">
    <location>
        <begin position="138"/>
        <end position="159"/>
    </location>
</feature>
<evidence type="ECO:0008006" key="5">
    <source>
        <dbReference type="Google" id="ProtNLM"/>
    </source>
</evidence>
<dbReference type="OrthoDB" id="4775598at2"/>
<feature type="region of interest" description="Disordered" evidence="1">
    <location>
        <begin position="1"/>
        <end position="27"/>
    </location>
</feature>
<evidence type="ECO:0000256" key="2">
    <source>
        <dbReference type="SAM" id="Phobius"/>
    </source>
</evidence>
<keyword evidence="2" id="KW-1133">Transmembrane helix</keyword>
<sequence length="209" mass="21068">MYPTPLPGGYPQQLPYPQGAPPYLAPAPGGDAPGAPYLAPAPGGDATGTPYLAPAPGGYATGTPYLAPAPGGYAPGAPYQNQYHSVVSPSYRPPQDAVDAGRGLGLAALCTAFFCPFAGVILGFMARSRSAASGYKNTPASIGLWVGTILSFVWILAAVPLVSELFVSLQASGPGDAAYDPGVSVVHWVPQAEGGIGDVLVVEEPGGSR</sequence>
<evidence type="ECO:0000256" key="1">
    <source>
        <dbReference type="SAM" id="MobiDB-lite"/>
    </source>
</evidence>
<feature type="transmembrane region" description="Helical" evidence="2">
    <location>
        <begin position="104"/>
        <end position="126"/>
    </location>
</feature>
<keyword evidence="4" id="KW-1185">Reference proteome</keyword>
<evidence type="ECO:0000313" key="4">
    <source>
        <dbReference type="Proteomes" id="UP000291758"/>
    </source>
</evidence>
<keyword evidence="2" id="KW-0812">Transmembrane</keyword>
<evidence type="ECO:0000313" key="3">
    <source>
        <dbReference type="EMBL" id="QAY62182.1"/>
    </source>
</evidence>
<keyword evidence="2" id="KW-0472">Membrane</keyword>
<protein>
    <recommendedName>
        <fullName evidence="5">DUF4190 domain-containing protein</fullName>
    </recommendedName>
</protein>
<dbReference type="RefSeq" id="WP_129202075.1">
    <property type="nucleotide sequence ID" value="NZ_CP035495.1"/>
</dbReference>
<organism evidence="3 4">
    <name type="scientific">Xylanimonas allomyrinae</name>
    <dbReference type="NCBI Taxonomy" id="2509459"/>
    <lineage>
        <taxon>Bacteria</taxon>
        <taxon>Bacillati</taxon>
        <taxon>Actinomycetota</taxon>
        <taxon>Actinomycetes</taxon>
        <taxon>Micrococcales</taxon>
        <taxon>Promicromonosporaceae</taxon>
        <taxon>Xylanimonas</taxon>
    </lineage>
</organism>
<accession>A0A4P6EI60</accession>
<dbReference type="AlphaFoldDB" id="A0A4P6EI60"/>
<dbReference type="KEGG" id="xyl:ET495_01590"/>
<reference evidence="3 4" key="1">
    <citation type="submission" date="2019-01" db="EMBL/GenBank/DDBJ databases">
        <title>Genome sequencing of strain 2JSPR-7.</title>
        <authorList>
            <person name="Heo J."/>
            <person name="Kim S.-J."/>
            <person name="Kim J.-S."/>
            <person name="Hong S.-B."/>
            <person name="Kwon S.-W."/>
        </authorList>
    </citation>
    <scope>NUCLEOTIDE SEQUENCE [LARGE SCALE GENOMIC DNA]</scope>
    <source>
        <strain evidence="3 4">2JSPR-7</strain>
    </source>
</reference>
<name>A0A4P6EI60_9MICO</name>
<dbReference type="Proteomes" id="UP000291758">
    <property type="component" value="Chromosome"/>
</dbReference>